<dbReference type="EMBL" id="DVAB01000023">
    <property type="protein sequence ID" value="HIK00365.1"/>
    <property type="molecule type" value="Genomic_DNA"/>
</dbReference>
<evidence type="ECO:0000259" key="4">
    <source>
        <dbReference type="PROSITE" id="PS51901"/>
    </source>
</evidence>
<keyword evidence="6" id="KW-1185">Reference proteome</keyword>
<proteinExistence type="predicted"/>
<dbReference type="InterPro" id="IPR044065">
    <property type="entry name" value="ACP_MB"/>
</dbReference>
<dbReference type="PANTHER" id="PTHR43080">
    <property type="entry name" value="CBS DOMAIN-CONTAINING PROTEIN CBSX3, MITOCHONDRIAL"/>
    <property type="match status" value="1"/>
</dbReference>
<evidence type="ECO:0000313" key="5">
    <source>
        <dbReference type="EMBL" id="HIK00365.1"/>
    </source>
</evidence>
<reference evidence="5 6" key="1">
    <citation type="journal article" name="Nat. Commun.">
        <title>Undinarchaeota illuminate DPANN phylogeny and the impact of gene transfer on archaeal evolution.</title>
        <authorList>
            <person name="Dombrowski N."/>
            <person name="Williams T.A."/>
            <person name="Sun J."/>
            <person name="Woodcroft B.J."/>
            <person name="Lee J.H."/>
            <person name="Minh B.Q."/>
            <person name="Rinke C."/>
            <person name="Spang A."/>
        </authorList>
    </citation>
    <scope>NUCLEOTIDE SEQUENCE [LARGE SCALE GENOMIC DNA]</scope>
    <source>
        <strain evidence="5">MAG_bin1129</strain>
    </source>
</reference>
<dbReference type="Gene3D" id="3.10.580.10">
    <property type="entry name" value="CBS-domain"/>
    <property type="match status" value="1"/>
</dbReference>
<dbReference type="SUPFAM" id="SSF54631">
    <property type="entry name" value="CBS-domain pair"/>
    <property type="match status" value="1"/>
</dbReference>
<dbReference type="Pfam" id="PF00571">
    <property type="entry name" value="CBS"/>
    <property type="match status" value="2"/>
</dbReference>
<keyword evidence="1 2" id="KW-0129">CBS domain</keyword>
<dbReference type="PANTHER" id="PTHR43080:SF2">
    <property type="entry name" value="CBS DOMAIN-CONTAINING PROTEIN"/>
    <property type="match status" value="1"/>
</dbReference>
<dbReference type="PROSITE" id="PS51901">
    <property type="entry name" value="ACP_MB"/>
    <property type="match status" value="1"/>
</dbReference>
<evidence type="ECO:0000256" key="2">
    <source>
        <dbReference type="PROSITE-ProRule" id="PRU00703"/>
    </source>
</evidence>
<organism evidence="5 6">
    <name type="scientific">Candidatus Naiadarchaeum limnaeum</name>
    <dbReference type="NCBI Taxonomy" id="2756139"/>
    <lineage>
        <taxon>Archaea</taxon>
        <taxon>Candidatus Undinarchaeota</taxon>
        <taxon>Candidatus Undinarchaeia</taxon>
        <taxon>Candidatus Naiadarchaeales</taxon>
        <taxon>Candidatus Naiadarchaeaceae</taxon>
        <taxon>Candidatus Naiadarchaeum</taxon>
    </lineage>
</organism>
<sequence length="199" mass="21692">MDIKSKIPVQDAMTSRVITASPDATLEDIAKLMLKHDIGGVVIEKKGEPLGIVTEKDFTNVISKGKNPLAVKAGDAMSSPLITIDPEQSILDAARLMTKKKVRKLPVKSKGKLIGIITAEDIVRVAPKEIELLLELASIKAQDVMESAGVPEEFAEKGSEGECEICGNYSDYLYHLEDGTYVCGECRETEEGKEEEEEL</sequence>
<feature type="domain" description="CBS" evidence="3">
    <location>
        <begin position="13"/>
        <end position="69"/>
    </location>
</feature>
<dbReference type="PROSITE" id="PS51371">
    <property type="entry name" value="CBS"/>
    <property type="match status" value="2"/>
</dbReference>
<evidence type="ECO:0000259" key="3">
    <source>
        <dbReference type="PROSITE" id="PS51371"/>
    </source>
</evidence>
<feature type="domain" description="ACP-type MB" evidence="4">
    <location>
        <begin position="158"/>
        <end position="193"/>
    </location>
</feature>
<evidence type="ECO:0000313" key="6">
    <source>
        <dbReference type="Proteomes" id="UP000646946"/>
    </source>
</evidence>
<accession>A0A832X605</accession>
<name>A0A832X605_9ARCH</name>
<dbReference type="SMART" id="SM00116">
    <property type="entry name" value="CBS"/>
    <property type="match status" value="2"/>
</dbReference>
<feature type="domain" description="CBS" evidence="3">
    <location>
        <begin position="77"/>
        <end position="132"/>
    </location>
</feature>
<evidence type="ECO:0000256" key="1">
    <source>
        <dbReference type="ARBA" id="ARBA00023122"/>
    </source>
</evidence>
<dbReference type="InterPro" id="IPR046342">
    <property type="entry name" value="CBS_dom_sf"/>
</dbReference>
<comment type="caution">
    <text evidence="5">The sequence shown here is derived from an EMBL/GenBank/DDBJ whole genome shotgun (WGS) entry which is preliminary data.</text>
</comment>
<gene>
    <name evidence="5" type="ORF">H1016_02375</name>
</gene>
<dbReference type="InterPro" id="IPR051257">
    <property type="entry name" value="Diverse_CBS-Domain"/>
</dbReference>
<dbReference type="Proteomes" id="UP000646946">
    <property type="component" value="Unassembled WGS sequence"/>
</dbReference>
<dbReference type="AlphaFoldDB" id="A0A832X605"/>
<dbReference type="CDD" id="cd04586">
    <property type="entry name" value="CBS_pair_BON_assoc"/>
    <property type="match status" value="1"/>
</dbReference>
<protein>
    <submittedName>
        <fullName evidence="5">CBS domain-containing protein</fullName>
    </submittedName>
</protein>
<dbReference type="InterPro" id="IPR000644">
    <property type="entry name" value="CBS_dom"/>
</dbReference>